<gene>
    <name evidence="1" type="ORF">SAMN05443550_10976</name>
</gene>
<name>A0A1H4G6U0_9SPHI</name>
<reference evidence="1 2" key="1">
    <citation type="submission" date="2016-10" db="EMBL/GenBank/DDBJ databases">
        <authorList>
            <person name="de Groot N.N."/>
        </authorList>
    </citation>
    <scope>NUCLEOTIDE SEQUENCE [LARGE SCALE GENOMIC DNA]</scope>
    <source>
        <strain evidence="1 2">DSM 19033</strain>
    </source>
</reference>
<dbReference type="RefSeq" id="WP_090558337.1">
    <property type="nucleotide sequence ID" value="NZ_FNRA01000009.1"/>
</dbReference>
<keyword evidence="2" id="KW-1185">Reference proteome</keyword>
<sequence>MINRYNIKNIDDLKSTQSLLKSQYIRQGHLIKKDFGLYIRSFSFSSVFLRKHPARKLSGIAKSALPANVVSSLIPVLLNKTIFRNSGWLKKLAVYAAAKVIGNKIK</sequence>
<dbReference type="STRING" id="425514.SAMN05443550_10976"/>
<dbReference type="AlphaFoldDB" id="A0A1H4G6U0"/>
<evidence type="ECO:0000313" key="2">
    <source>
        <dbReference type="Proteomes" id="UP000198850"/>
    </source>
</evidence>
<accession>A0A1H4G6U0</accession>
<organism evidence="1 2">
    <name type="scientific">Pedobacter hartonius</name>
    <dbReference type="NCBI Taxonomy" id="425514"/>
    <lineage>
        <taxon>Bacteria</taxon>
        <taxon>Pseudomonadati</taxon>
        <taxon>Bacteroidota</taxon>
        <taxon>Sphingobacteriia</taxon>
        <taxon>Sphingobacteriales</taxon>
        <taxon>Sphingobacteriaceae</taxon>
        <taxon>Pedobacter</taxon>
    </lineage>
</organism>
<dbReference type="Proteomes" id="UP000198850">
    <property type="component" value="Unassembled WGS sequence"/>
</dbReference>
<dbReference type="EMBL" id="FNRA01000009">
    <property type="protein sequence ID" value="SEB05264.1"/>
    <property type="molecule type" value="Genomic_DNA"/>
</dbReference>
<dbReference type="OrthoDB" id="709278at2"/>
<proteinExistence type="predicted"/>
<protein>
    <submittedName>
        <fullName evidence="1">Uncharacterized protein</fullName>
    </submittedName>
</protein>
<evidence type="ECO:0000313" key="1">
    <source>
        <dbReference type="EMBL" id="SEB05264.1"/>
    </source>
</evidence>